<evidence type="ECO:0000259" key="4">
    <source>
        <dbReference type="SMART" id="SM00922"/>
    </source>
</evidence>
<evidence type="ECO:0000313" key="5">
    <source>
        <dbReference type="EMBL" id="SVE13591.1"/>
    </source>
</evidence>
<protein>
    <recommendedName>
        <fullName evidence="4">Mandelate racemase/muconate lactonizing enzyme C-terminal domain-containing protein</fullName>
    </recommendedName>
</protein>
<evidence type="ECO:0000256" key="3">
    <source>
        <dbReference type="ARBA" id="ARBA00022842"/>
    </source>
</evidence>
<gene>
    <name evidence="5" type="ORF">METZ01_LOCUS466445</name>
</gene>
<dbReference type="InterPro" id="IPR036849">
    <property type="entry name" value="Enolase-like_C_sf"/>
</dbReference>
<dbReference type="GO" id="GO:0000287">
    <property type="term" value="F:magnesium ion binding"/>
    <property type="evidence" value="ECO:0007669"/>
    <property type="project" value="TreeGrafter"/>
</dbReference>
<dbReference type="PANTHER" id="PTHR13794:SF58">
    <property type="entry name" value="MITOCHONDRIAL ENOLASE SUPERFAMILY MEMBER 1"/>
    <property type="match status" value="1"/>
</dbReference>
<accession>A0A383B143</accession>
<reference evidence="5" key="1">
    <citation type="submission" date="2018-05" db="EMBL/GenBank/DDBJ databases">
        <authorList>
            <person name="Lanie J.A."/>
            <person name="Ng W.-L."/>
            <person name="Kazmierczak K.M."/>
            <person name="Andrzejewski T.M."/>
            <person name="Davidsen T.M."/>
            <person name="Wayne K.J."/>
            <person name="Tettelin H."/>
            <person name="Glass J.I."/>
            <person name="Rusch D."/>
            <person name="Podicherti R."/>
            <person name="Tsui H.-C.T."/>
            <person name="Winkler M.E."/>
        </authorList>
    </citation>
    <scope>NUCLEOTIDE SEQUENCE</scope>
</reference>
<proteinExistence type="predicted"/>
<keyword evidence="3" id="KW-0460">Magnesium</keyword>
<name>A0A383B143_9ZZZZ</name>
<organism evidence="5">
    <name type="scientific">marine metagenome</name>
    <dbReference type="NCBI Taxonomy" id="408172"/>
    <lineage>
        <taxon>unclassified sequences</taxon>
        <taxon>metagenomes</taxon>
        <taxon>ecological metagenomes</taxon>
    </lineage>
</organism>
<dbReference type="PANTHER" id="PTHR13794">
    <property type="entry name" value="ENOLASE SUPERFAMILY, MANDELATE RACEMASE"/>
    <property type="match status" value="1"/>
</dbReference>
<dbReference type="EMBL" id="UINC01196546">
    <property type="protein sequence ID" value="SVE13591.1"/>
    <property type="molecule type" value="Genomic_DNA"/>
</dbReference>
<dbReference type="AlphaFoldDB" id="A0A383B143"/>
<evidence type="ECO:0000256" key="2">
    <source>
        <dbReference type="ARBA" id="ARBA00022723"/>
    </source>
</evidence>
<dbReference type="SUPFAM" id="SSF51604">
    <property type="entry name" value="Enolase C-terminal domain-like"/>
    <property type="match status" value="1"/>
</dbReference>
<dbReference type="GO" id="GO:0016052">
    <property type="term" value="P:carbohydrate catabolic process"/>
    <property type="evidence" value="ECO:0007669"/>
    <property type="project" value="TreeGrafter"/>
</dbReference>
<dbReference type="Gene3D" id="3.20.20.120">
    <property type="entry name" value="Enolase-like C-terminal domain"/>
    <property type="match status" value="1"/>
</dbReference>
<dbReference type="SMART" id="SM00922">
    <property type="entry name" value="MR_MLE"/>
    <property type="match status" value="1"/>
</dbReference>
<dbReference type="Pfam" id="PF13378">
    <property type="entry name" value="MR_MLE_C"/>
    <property type="match status" value="1"/>
</dbReference>
<sequence length="248" mass="27460">SRYACMPIYKLLGAARERVPAYKNIGGTTIDDLVASAHQVKELGFKGCKDHSYRGVAGNTELAKALREAMGDDFLLFHDPVESYTYIEAVQIGRQLEKYNYQWIEEPLQDYDITGLQKLCDSLDLPVMTLEWIGYIGGQPYQTAPYIALGAVDIVRQRGVGITGSVKQAQLAESFGIQVHGGDPHTILACTNDPVHEAMGVFPRPPDEELNCLGTTVVEDGYMSIAWRPVRPAEPDWDQISRDAITIV</sequence>
<feature type="domain" description="Mandelate racemase/muconate lactonizing enzyme C-terminal" evidence="4">
    <location>
        <begin position="30"/>
        <end position="126"/>
    </location>
</feature>
<dbReference type="GO" id="GO:0016836">
    <property type="term" value="F:hydro-lyase activity"/>
    <property type="evidence" value="ECO:0007669"/>
    <property type="project" value="TreeGrafter"/>
</dbReference>
<comment type="cofactor">
    <cofactor evidence="1">
        <name>Mg(2+)</name>
        <dbReference type="ChEBI" id="CHEBI:18420"/>
    </cofactor>
</comment>
<feature type="non-terminal residue" evidence="5">
    <location>
        <position position="248"/>
    </location>
</feature>
<keyword evidence="2" id="KW-0479">Metal-binding</keyword>
<dbReference type="InterPro" id="IPR029065">
    <property type="entry name" value="Enolase_C-like"/>
</dbReference>
<evidence type="ECO:0000256" key="1">
    <source>
        <dbReference type="ARBA" id="ARBA00001946"/>
    </source>
</evidence>
<dbReference type="InterPro" id="IPR013342">
    <property type="entry name" value="Mandelate_racemase_C"/>
</dbReference>
<feature type="non-terminal residue" evidence="5">
    <location>
        <position position="1"/>
    </location>
</feature>
<dbReference type="InterPro" id="IPR046945">
    <property type="entry name" value="RHMD-like"/>
</dbReference>